<reference evidence="7 8" key="1">
    <citation type="journal article" date="2022" name="Nat. Ecol. Evol.">
        <title>A masculinizing supergene underlies an exaggerated male reproductive morph in a spider.</title>
        <authorList>
            <person name="Hendrickx F."/>
            <person name="De Corte Z."/>
            <person name="Sonet G."/>
            <person name="Van Belleghem S.M."/>
            <person name="Kostlbacher S."/>
            <person name="Vangestel C."/>
        </authorList>
    </citation>
    <scope>NUCLEOTIDE SEQUENCE [LARGE SCALE GENOMIC DNA]</scope>
    <source>
        <strain evidence="7">W744_W776</strain>
    </source>
</reference>
<accession>A0AAV6V9U8</accession>
<evidence type="ECO:0000256" key="1">
    <source>
        <dbReference type="ARBA" id="ARBA00005536"/>
    </source>
</evidence>
<evidence type="ECO:0000313" key="8">
    <source>
        <dbReference type="Proteomes" id="UP000827092"/>
    </source>
</evidence>
<proteinExistence type="inferred from homology"/>
<comment type="function">
    <text evidence="4">ESCRT-III-like protein involved in cytokinesis, nuclear envelope reassembly and endosomal tubulation. Is required for efficient abscission during cytokinesis. Involved in recruiting VPS4A and/or VPS4B to the midbody of dividing cells. During late anaphase, involved in nuclear envelope reassembly and mitotic spindle disassembly together with the ESCRT-III complex: IST1 acts by mediating the recruitment of SPAST to the nuclear membrane, leading to microtubule severing. Recruited to the reforming nuclear envelope (NE) during anaphase by LEMD2. Regulates early endosomal tubulation together with the ESCRT-III complex by mediating the recruitment of SPAST.</text>
</comment>
<sequence>MRLTEMFCNKLYERLEGNTAYLDASLEETVSSLIWVTPFIKSKVPALKSISRELTSMYGSIHAEAAINNENDMVCRELIQQVRFAEGSEDMMLDRFKNVTKNYNMSEEQRYKLELEFSSTYAADTSNDNPKEVFSSNEESKYNKLNLNRIKNFMYAKMSSLKLLKSNNGTQNSQSSSYYVGLKVDNSKEKPEYAAVRKSVNTIIDTALRKYKKQSCSSIKVVSSFKNCAHEATVLPKPSNSQSTNYTSGTSFDAEFSYNTILVKGPEESLPIINDSPIIIPNVEIPNKSFEIGDADKFPQINDSSVTIPHSEFLDETIGCVETDKSPLKDKSARIITDAEILRENIFPVAQNSASEIENTGTDLSAELSTKTMTVKDTEESLPINDSPINFPYLEILNERFEFRTTDEFPQINDSSEPTPHSEILDKSIGYIETDKSPPKTEFTRIRAAAEILPETTIHSNHDQEFLLRKYSTETVPDFKLLTETILFPDTDESSQINGYTITNTDAEILNEAIGYIAKDELPTKTNSTISICESEMLIRDRIDTNQQTNINSNTSSDSEFLNQTTIEYQDLEDTIILNSSTMSSTDSKSQNETTIHSNSHENPPKKDLTRKGTDAKLLNETIVKKDPDDCSKIIDYSIANPDYEILNKTVIINSDRNNNSPKIHFKITSPISELLNETIMDQNPEDCSLIRASTTSSLDVKVEHETMGYSDQDDHRGTINSSITNPDTEVLNTTIEMSDLNQHQSINDSLITYSKDEPFKEIIRFHNSKELSPTRCSSITDTDIENEILNRYPLTKVEINFKLSKMQKILLASSMHTNTELLNGITVISNPEGLLPTKCSSTTNTDMELMNDVLSRHKSPLTKNERNLEISETQKISLVSNIKSSPALLNEITEFSPMTNADVELISDILRQDKFPPTKEEINFELSLMQNLLSESNIDLRNNNVKCLVNGILRNSNPKDADTNKELINEILRRYKSSPTKEKKDVELSRKSSLVCNINSSPELLNEITEIPNLNEFSPITDTDIELINDVLNRHKSPKMKEGINFELSQAQKIALVGITTAILISVIYMRHSSSS</sequence>
<comment type="caution">
    <text evidence="7">The sequence shown here is derived from an EMBL/GenBank/DDBJ whole genome shotgun (WGS) entry which is preliminary data.</text>
</comment>
<evidence type="ECO:0000313" key="7">
    <source>
        <dbReference type="EMBL" id="KAG8193407.1"/>
    </source>
</evidence>
<dbReference type="Gene3D" id="1.20.1260.60">
    <property type="entry name" value="Vacuolar protein sorting-associated protein Ist1"/>
    <property type="match status" value="1"/>
</dbReference>
<evidence type="ECO:0000256" key="3">
    <source>
        <dbReference type="ARBA" id="ARBA00032374"/>
    </source>
</evidence>
<gene>
    <name evidence="7" type="ORF">JTE90_009632</name>
</gene>
<organism evidence="7 8">
    <name type="scientific">Oedothorax gibbosus</name>
    <dbReference type="NCBI Taxonomy" id="931172"/>
    <lineage>
        <taxon>Eukaryota</taxon>
        <taxon>Metazoa</taxon>
        <taxon>Ecdysozoa</taxon>
        <taxon>Arthropoda</taxon>
        <taxon>Chelicerata</taxon>
        <taxon>Arachnida</taxon>
        <taxon>Araneae</taxon>
        <taxon>Araneomorphae</taxon>
        <taxon>Entelegynae</taxon>
        <taxon>Araneoidea</taxon>
        <taxon>Linyphiidae</taxon>
        <taxon>Erigoninae</taxon>
        <taxon>Oedothorax</taxon>
    </lineage>
</organism>
<dbReference type="InterPro" id="IPR042277">
    <property type="entry name" value="IST1-like"/>
</dbReference>
<evidence type="ECO:0000256" key="5">
    <source>
        <dbReference type="ARBA" id="ARBA00046920"/>
    </source>
</evidence>
<keyword evidence="8" id="KW-1185">Reference proteome</keyword>
<comment type="similarity">
    <text evidence="1">Belongs to the IST1 family.</text>
</comment>
<feature type="compositionally biased region" description="Basic and acidic residues" evidence="6">
    <location>
        <begin position="599"/>
        <end position="614"/>
    </location>
</feature>
<comment type="subunit">
    <text evidence="5">Interacts with CHMP1A, CHMP1B, VPS4A and VTA1. Interacts with SPAST, STAMBP, and USP8. May interact with VPS37B. May associate with the ESCRT-I complex. Interacts with MITD1, in competition with VSP4. Interacts with SPART (via MIT domain); leading to the recruitment of SPART to midbodies. Interacts with SPAST.</text>
</comment>
<evidence type="ECO:0000256" key="4">
    <source>
        <dbReference type="ARBA" id="ARBA00046124"/>
    </source>
</evidence>
<feature type="region of interest" description="Disordered" evidence="6">
    <location>
        <begin position="582"/>
        <end position="614"/>
    </location>
</feature>
<evidence type="ECO:0000256" key="2">
    <source>
        <dbReference type="ARBA" id="ARBA00014513"/>
    </source>
</evidence>
<dbReference type="InterPro" id="IPR005061">
    <property type="entry name" value="Ist1"/>
</dbReference>
<dbReference type="GO" id="GO:0015031">
    <property type="term" value="P:protein transport"/>
    <property type="evidence" value="ECO:0007669"/>
    <property type="project" value="InterPro"/>
</dbReference>
<protein>
    <recommendedName>
        <fullName evidence="2">IST1 homolog</fullName>
    </recommendedName>
    <alternativeName>
        <fullName evidence="3">Charged multivesicular body protein 8</fullName>
    </alternativeName>
</protein>
<evidence type="ECO:0000256" key="6">
    <source>
        <dbReference type="SAM" id="MobiDB-lite"/>
    </source>
</evidence>
<dbReference type="Proteomes" id="UP000827092">
    <property type="component" value="Unassembled WGS sequence"/>
</dbReference>
<dbReference type="EMBL" id="JAFNEN010000122">
    <property type="protein sequence ID" value="KAG8193407.1"/>
    <property type="molecule type" value="Genomic_DNA"/>
</dbReference>
<dbReference type="AlphaFoldDB" id="A0AAV6V9U8"/>
<dbReference type="Pfam" id="PF03398">
    <property type="entry name" value="Ist1"/>
    <property type="match status" value="1"/>
</dbReference>
<name>A0AAV6V9U8_9ARAC</name>